<accession>A0A1U8PZV3</accession>
<protein>
    <submittedName>
        <fullName evidence="5">Serine/threonine-protein phosphatase 6 regulatory subunit 3 isoform X1</fullName>
    </submittedName>
</protein>
<evidence type="ECO:0000256" key="3">
    <source>
        <dbReference type="SAM" id="MobiDB-lite"/>
    </source>
</evidence>
<dbReference type="Pfam" id="PF04499">
    <property type="entry name" value="SAPS"/>
    <property type="match status" value="1"/>
</dbReference>
<dbReference type="PANTHER" id="PTHR12634:SF8">
    <property type="entry name" value="FIERY MOUNTAIN, ISOFORM D"/>
    <property type="match status" value="1"/>
</dbReference>
<sequence length="853" mass="94610">MHYISMFWKLPSLSASCPVESILDKENFTLEELLDEEEIIQECKALNSRLINFLRDRAQVEQLLRYVVEEPPEDADSKRAFKFPFIACEVFTCEIDVILKTLAEDEELMNLLFSFLQPNRPHSALLAGYFSKVFICLMLRKSVQLMNYIQVHQDVFHQLVDLIGITSIMEVLVRLVGADDHVYPNCLDVMQWLANSNLLEMIVDKLSSSCPPEVHANAAETLCAITRNVPSALATKLSSPSFVARIFGHALEDSHSKSGLVHSLSVCISLLDPKRSAIASPLMYSFRNQQMYEPPIPINPETINAMLPKLGDLLMLLNVLSDEKLLPTTYGELRPPLGKHRLKIVEFIAVLFRTGNQAAEKELISSGTIQRVIDLFFEYPYNNALHHHVESIILSCLESKNDAIVDHLLQECDLIRKLIQTDKYPFLSGDDNQPTLPAAGKHAPRAGNIGHITRISNKLVQLGGSNSCIQTRLQGNSEWNEWLANVLQERNAVENVYRWACGRPTALQDRISDEDDLLDRDYDVAILANTLSQAFGYKWNDDNKEDNGTLDRDDEDVYFDDESAEVVVSSLRLGDDQGSSLFTNSDWFAFQDDRTGNAPAATSQTEVMDEINLNGTINGGNSGSDDEVVLGGENELNESKQSVTGTSTSYAMNGFDNSMTGGDLNPQGEKSNASYDMRFFGFDASENEDLFGDGPLPEWVGWGESSDLKLGGSSKNPFLDDDSSDVNQPSHIETTVTYVFPLSNGDPILPNVSLDSMDLSDGSVSSDTSQKSPPAVPSLFGEDVEFVGVELEGTEKAMEQALKEGIVGEAGPLKRNIIPKVPQKENSDDDGAGMKEFNDANYWKVDQEVAVLE</sequence>
<dbReference type="RefSeq" id="XP_016755878.1">
    <property type="nucleotide sequence ID" value="XM_016900389.2"/>
</dbReference>
<evidence type="ECO:0000313" key="4">
    <source>
        <dbReference type="Proteomes" id="UP000818029"/>
    </source>
</evidence>
<reference evidence="4" key="1">
    <citation type="journal article" date="2020" name="Nat. Genet.">
        <title>Genomic diversifications of five Gossypium allopolyploid species and their impact on cotton improvement.</title>
        <authorList>
            <person name="Chen Z.J."/>
            <person name="Sreedasyam A."/>
            <person name="Ando A."/>
            <person name="Song Q."/>
            <person name="De Santiago L.M."/>
            <person name="Hulse-Kemp A.M."/>
            <person name="Ding M."/>
            <person name="Ye W."/>
            <person name="Kirkbride R.C."/>
            <person name="Jenkins J."/>
            <person name="Plott C."/>
            <person name="Lovell J."/>
            <person name="Lin Y.M."/>
            <person name="Vaughn R."/>
            <person name="Liu B."/>
            <person name="Simpson S."/>
            <person name="Scheffler B.E."/>
            <person name="Wen L."/>
            <person name="Saski C.A."/>
            <person name="Grover C.E."/>
            <person name="Hu G."/>
            <person name="Conover J.L."/>
            <person name="Carlson J.W."/>
            <person name="Shu S."/>
            <person name="Boston L.B."/>
            <person name="Williams M."/>
            <person name="Peterson D.G."/>
            <person name="McGee K."/>
            <person name="Jones D.C."/>
            <person name="Wendel J.F."/>
            <person name="Stelly D.M."/>
            <person name="Grimwood J."/>
            <person name="Schmutz J."/>
        </authorList>
    </citation>
    <scope>NUCLEOTIDE SEQUENCE [LARGE SCALE GENOMIC DNA]</scope>
    <source>
        <strain evidence="4">cv. TM-1</strain>
    </source>
</reference>
<dbReference type="OrthoDB" id="295029at2759"/>
<feature type="region of interest" description="Disordered" evidence="3">
    <location>
        <begin position="759"/>
        <end position="779"/>
    </location>
</feature>
<gene>
    <name evidence="5" type="primary">LOC107963882</name>
</gene>
<reference evidence="5" key="2">
    <citation type="submission" date="2025-08" db="UniProtKB">
        <authorList>
            <consortium name="RefSeq"/>
        </authorList>
    </citation>
    <scope>IDENTIFICATION</scope>
</reference>
<feature type="compositionally biased region" description="Polar residues" evidence="3">
    <location>
        <begin position="762"/>
        <end position="772"/>
    </location>
</feature>
<name>A0A1U8PZV3_GOSHI</name>
<dbReference type="Proteomes" id="UP000818029">
    <property type="component" value="Chromosome A03"/>
</dbReference>
<dbReference type="PANTHER" id="PTHR12634">
    <property type="entry name" value="SIT4 YEAST -ASSOCIATING PROTEIN-RELATED"/>
    <property type="match status" value="1"/>
</dbReference>
<dbReference type="KEGG" id="ghi:107963882"/>
<comment type="similarity">
    <text evidence="1">Belongs to the SAPS family.</text>
</comment>
<evidence type="ECO:0000256" key="2">
    <source>
        <dbReference type="ARBA" id="ARBA00023306"/>
    </source>
</evidence>
<dbReference type="InterPro" id="IPR016024">
    <property type="entry name" value="ARM-type_fold"/>
</dbReference>
<dbReference type="STRING" id="3635.A0A1U8PZV3"/>
<keyword evidence="4" id="KW-1185">Reference proteome</keyword>
<evidence type="ECO:0000256" key="1">
    <source>
        <dbReference type="ARBA" id="ARBA00006180"/>
    </source>
</evidence>
<dbReference type="GeneID" id="107963882"/>
<organism evidence="4 5">
    <name type="scientific">Gossypium hirsutum</name>
    <name type="common">Upland cotton</name>
    <name type="synonym">Gossypium mexicanum</name>
    <dbReference type="NCBI Taxonomy" id="3635"/>
    <lineage>
        <taxon>Eukaryota</taxon>
        <taxon>Viridiplantae</taxon>
        <taxon>Streptophyta</taxon>
        <taxon>Embryophyta</taxon>
        <taxon>Tracheophyta</taxon>
        <taxon>Spermatophyta</taxon>
        <taxon>Magnoliopsida</taxon>
        <taxon>eudicotyledons</taxon>
        <taxon>Gunneridae</taxon>
        <taxon>Pentapetalae</taxon>
        <taxon>rosids</taxon>
        <taxon>malvids</taxon>
        <taxon>Malvales</taxon>
        <taxon>Malvaceae</taxon>
        <taxon>Malvoideae</taxon>
        <taxon>Gossypium</taxon>
    </lineage>
</organism>
<evidence type="ECO:0000313" key="5">
    <source>
        <dbReference type="RefSeq" id="XP_016755878.1"/>
    </source>
</evidence>
<dbReference type="GO" id="GO:0009966">
    <property type="term" value="P:regulation of signal transduction"/>
    <property type="evidence" value="ECO:0000318"/>
    <property type="project" value="GO_Central"/>
</dbReference>
<dbReference type="GO" id="GO:0019903">
    <property type="term" value="F:protein phosphatase binding"/>
    <property type="evidence" value="ECO:0007669"/>
    <property type="project" value="InterPro"/>
</dbReference>
<dbReference type="SUPFAM" id="SSF48371">
    <property type="entry name" value="ARM repeat"/>
    <property type="match status" value="1"/>
</dbReference>
<dbReference type="AlphaFoldDB" id="A0A1U8PZV3"/>
<dbReference type="InterPro" id="IPR007587">
    <property type="entry name" value="SAPS"/>
</dbReference>
<keyword evidence="2" id="KW-0131">Cell cycle</keyword>
<dbReference type="PaxDb" id="3635-A0A1U8PZV3"/>
<dbReference type="GO" id="GO:0019888">
    <property type="term" value="F:protein phosphatase regulator activity"/>
    <property type="evidence" value="ECO:0000318"/>
    <property type="project" value="GO_Central"/>
</dbReference>
<proteinExistence type="inferred from homology"/>